<keyword evidence="2" id="KW-1185">Reference proteome</keyword>
<organism evidence="1 2">
    <name type="scientific">Candidatus Magnetaquiglobus chichijimensis</name>
    <dbReference type="NCBI Taxonomy" id="3141448"/>
    <lineage>
        <taxon>Bacteria</taxon>
        <taxon>Pseudomonadati</taxon>
        <taxon>Pseudomonadota</taxon>
        <taxon>Magnetococcia</taxon>
        <taxon>Magnetococcales</taxon>
        <taxon>Candidatus Magnetaquicoccaceae</taxon>
        <taxon>Candidatus Magnetaquiglobus</taxon>
    </lineage>
</organism>
<reference evidence="1 2" key="1">
    <citation type="submission" date="2024-09" db="EMBL/GenBank/DDBJ databases">
        <title>Draft genome sequence of Candidatus Magnetaquicoccaceae bacterium FCR-1.</title>
        <authorList>
            <person name="Shimoshige H."/>
            <person name="Shimamura S."/>
            <person name="Taoka A."/>
            <person name="Kobayashi H."/>
            <person name="Maekawa T."/>
        </authorList>
    </citation>
    <scope>NUCLEOTIDE SEQUENCE [LARGE SCALE GENOMIC DNA]</scope>
    <source>
        <strain evidence="1 2">FCR-1</strain>
    </source>
</reference>
<evidence type="ECO:0000313" key="2">
    <source>
        <dbReference type="Proteomes" id="UP001628193"/>
    </source>
</evidence>
<name>A0ABQ0CCN7_9PROT</name>
<proteinExistence type="predicted"/>
<accession>A0ABQ0CCN7</accession>
<dbReference type="RefSeq" id="WP_420906373.1">
    <property type="nucleotide sequence ID" value="NZ_BAAFGK010000005.1"/>
</dbReference>
<gene>
    <name evidence="1" type="ORF">SIID45300_03005</name>
</gene>
<evidence type="ECO:0000313" key="1">
    <source>
        <dbReference type="EMBL" id="GAB0058652.1"/>
    </source>
</evidence>
<dbReference type="Proteomes" id="UP001628193">
    <property type="component" value="Unassembled WGS sequence"/>
</dbReference>
<protein>
    <submittedName>
        <fullName evidence="1">Uncharacterized protein</fullName>
    </submittedName>
</protein>
<sequence>MITRPERIIAIVEPLPAGETMARRILGLLRETPVRELLWVTLTGPLGLEFDCGQLPLTTPSEWLHQTQESLQCRWHDLSRRIEMPRWRFMLVPGAVNPALAELSATWSADRIMLSQADWPVVSGQDAPAWLFPPRALTGTPHLLPNPPGLLARSLADLRALVSQSW</sequence>
<dbReference type="EMBL" id="BAAFGK010000005">
    <property type="protein sequence ID" value="GAB0058652.1"/>
    <property type="molecule type" value="Genomic_DNA"/>
</dbReference>
<comment type="caution">
    <text evidence="1">The sequence shown here is derived from an EMBL/GenBank/DDBJ whole genome shotgun (WGS) entry which is preliminary data.</text>
</comment>